<keyword evidence="6" id="KW-1185">Reference proteome</keyword>
<evidence type="ECO:0000256" key="3">
    <source>
        <dbReference type="ARBA" id="ARBA00023211"/>
    </source>
</evidence>
<evidence type="ECO:0000313" key="5">
    <source>
        <dbReference type="EMBL" id="VEL33859.1"/>
    </source>
</evidence>
<dbReference type="EMBL" id="CAAALY010246562">
    <property type="protein sequence ID" value="VEL33859.1"/>
    <property type="molecule type" value="Genomic_DNA"/>
</dbReference>
<comment type="caution">
    <text evidence="5">The sequence shown here is derived from an EMBL/GenBank/DDBJ whole genome shotgun (WGS) entry which is preliminary data.</text>
</comment>
<name>A0A3S5BPZ3_9PLAT</name>
<dbReference type="GO" id="GO:0005829">
    <property type="term" value="C:cytosol"/>
    <property type="evidence" value="ECO:0007669"/>
    <property type="project" value="TreeGrafter"/>
</dbReference>
<comment type="similarity">
    <text evidence="4">Belongs to the arginase family.</text>
</comment>
<reference evidence="5" key="1">
    <citation type="submission" date="2018-11" db="EMBL/GenBank/DDBJ databases">
        <authorList>
            <consortium name="Pathogen Informatics"/>
        </authorList>
    </citation>
    <scope>NUCLEOTIDE SEQUENCE</scope>
</reference>
<organism evidence="5 6">
    <name type="scientific">Protopolystoma xenopodis</name>
    <dbReference type="NCBI Taxonomy" id="117903"/>
    <lineage>
        <taxon>Eukaryota</taxon>
        <taxon>Metazoa</taxon>
        <taxon>Spiralia</taxon>
        <taxon>Lophotrochozoa</taxon>
        <taxon>Platyhelminthes</taxon>
        <taxon>Monogenea</taxon>
        <taxon>Polyopisthocotylea</taxon>
        <taxon>Polystomatidea</taxon>
        <taxon>Polystomatidae</taxon>
        <taxon>Protopolystoma</taxon>
    </lineage>
</organism>
<dbReference type="SUPFAM" id="SSF52768">
    <property type="entry name" value="Arginase/deacetylase"/>
    <property type="match status" value="1"/>
</dbReference>
<dbReference type="Pfam" id="PF00491">
    <property type="entry name" value="Arginase"/>
    <property type="match status" value="1"/>
</dbReference>
<sequence length="174" mass="18957">MNWGFDVCGHCLNCQPGIRVVDAGQFVPVLPGSLASDEPVLGVRAPRHFSVTSLSLADRVFQLLAGLKTTPLIDYKTIGQRQSAQLQVAEATVEATNSLAIVFGGDHSLGLGSIFGHCRYQPNTCVVWVDAHADINTPISSSTGHTHGMPVAFLLRQLEEEMPWIEEFQDLKSW</sequence>
<evidence type="ECO:0000256" key="2">
    <source>
        <dbReference type="ARBA" id="ARBA00022801"/>
    </source>
</evidence>
<dbReference type="InterPro" id="IPR023696">
    <property type="entry name" value="Ureohydrolase_dom_sf"/>
</dbReference>
<dbReference type="InterPro" id="IPR006035">
    <property type="entry name" value="Ureohydrolase"/>
</dbReference>
<dbReference type="PANTHER" id="PTHR43782:SF3">
    <property type="entry name" value="ARGINASE"/>
    <property type="match status" value="1"/>
</dbReference>
<proteinExistence type="inferred from homology"/>
<keyword evidence="3" id="KW-0464">Manganese</keyword>
<evidence type="ECO:0000313" key="6">
    <source>
        <dbReference type="Proteomes" id="UP000784294"/>
    </source>
</evidence>
<evidence type="ECO:0008006" key="7">
    <source>
        <dbReference type="Google" id="ProtNLM"/>
    </source>
</evidence>
<dbReference type="GO" id="GO:0005634">
    <property type="term" value="C:nucleus"/>
    <property type="evidence" value="ECO:0007669"/>
    <property type="project" value="TreeGrafter"/>
</dbReference>
<dbReference type="Proteomes" id="UP000784294">
    <property type="component" value="Unassembled WGS sequence"/>
</dbReference>
<dbReference type="AlphaFoldDB" id="A0A3S5BPZ3"/>
<dbReference type="PROSITE" id="PS51409">
    <property type="entry name" value="ARGINASE_2"/>
    <property type="match status" value="1"/>
</dbReference>
<dbReference type="PANTHER" id="PTHR43782">
    <property type="entry name" value="ARGINASE"/>
    <property type="match status" value="1"/>
</dbReference>
<dbReference type="PRINTS" id="PR00116">
    <property type="entry name" value="ARGINASE"/>
</dbReference>
<dbReference type="GO" id="GO:0030145">
    <property type="term" value="F:manganese ion binding"/>
    <property type="evidence" value="ECO:0007669"/>
    <property type="project" value="TreeGrafter"/>
</dbReference>
<evidence type="ECO:0000256" key="4">
    <source>
        <dbReference type="PROSITE-ProRule" id="PRU00742"/>
    </source>
</evidence>
<evidence type="ECO:0000256" key="1">
    <source>
        <dbReference type="ARBA" id="ARBA00022723"/>
    </source>
</evidence>
<dbReference type="Gene3D" id="3.40.800.10">
    <property type="entry name" value="Ureohydrolase domain"/>
    <property type="match status" value="1"/>
</dbReference>
<protein>
    <recommendedName>
        <fullName evidence="7">Arginase</fullName>
    </recommendedName>
</protein>
<keyword evidence="1" id="KW-0479">Metal-binding</keyword>
<gene>
    <name evidence="5" type="ORF">PXEA_LOCUS27299</name>
</gene>
<dbReference type="GO" id="GO:0004053">
    <property type="term" value="F:arginase activity"/>
    <property type="evidence" value="ECO:0007669"/>
    <property type="project" value="TreeGrafter"/>
</dbReference>
<accession>A0A3S5BPZ3</accession>
<keyword evidence="2" id="KW-0378">Hydrolase</keyword>
<dbReference type="OrthoDB" id="9992747at2759"/>